<keyword evidence="2" id="KW-0040">ANK repeat</keyword>
<keyword evidence="1" id="KW-0677">Repeat</keyword>
<dbReference type="InterPro" id="IPR050889">
    <property type="entry name" value="Dendritic_Spine_Reg/Scaffold"/>
</dbReference>
<dbReference type="PANTHER" id="PTHR24166:SF48">
    <property type="entry name" value="PROTEIN VAPYRIN"/>
    <property type="match status" value="1"/>
</dbReference>
<dbReference type="PANTHER" id="PTHR24166">
    <property type="entry name" value="ROLLING PEBBLES, ISOFORM B"/>
    <property type="match status" value="1"/>
</dbReference>
<keyword evidence="4" id="KW-0472">Membrane</keyword>
<comment type="caution">
    <text evidence="6">The sequence shown here is derived from an EMBL/GenBank/DDBJ whole genome shotgun (WGS) entry which is preliminary data.</text>
</comment>
<reference evidence="6" key="1">
    <citation type="submission" date="2022-07" db="EMBL/GenBank/DDBJ databases">
        <title>Draft genome sequence of Zalerion maritima ATCC 34329, a (micro)plastics degrading marine fungus.</title>
        <authorList>
            <person name="Paco A."/>
            <person name="Goncalves M.F.M."/>
            <person name="Rocha-Santos T.A.P."/>
            <person name="Alves A."/>
        </authorList>
    </citation>
    <scope>NUCLEOTIDE SEQUENCE</scope>
    <source>
        <strain evidence="6">ATCC 34329</strain>
    </source>
</reference>
<evidence type="ECO:0000256" key="4">
    <source>
        <dbReference type="SAM" id="Phobius"/>
    </source>
</evidence>
<dbReference type="SMART" id="SM00248">
    <property type="entry name" value="ANK"/>
    <property type="match status" value="4"/>
</dbReference>
<evidence type="ECO:0000313" key="7">
    <source>
        <dbReference type="Proteomes" id="UP001201980"/>
    </source>
</evidence>
<evidence type="ECO:0000256" key="2">
    <source>
        <dbReference type="ARBA" id="ARBA00023043"/>
    </source>
</evidence>
<evidence type="ECO:0000256" key="5">
    <source>
        <dbReference type="SAM" id="SignalP"/>
    </source>
</evidence>
<keyword evidence="4" id="KW-1133">Transmembrane helix</keyword>
<keyword evidence="4" id="KW-0812">Transmembrane</keyword>
<protein>
    <recommendedName>
        <fullName evidence="8">Ankyrin repeat protein</fullName>
    </recommendedName>
</protein>
<keyword evidence="7" id="KW-1185">Reference proteome</keyword>
<accession>A0AAD5RP09</accession>
<evidence type="ECO:0008006" key="8">
    <source>
        <dbReference type="Google" id="ProtNLM"/>
    </source>
</evidence>
<feature type="region of interest" description="Disordered" evidence="3">
    <location>
        <begin position="1279"/>
        <end position="1341"/>
    </location>
</feature>
<dbReference type="InterPro" id="IPR002110">
    <property type="entry name" value="Ankyrin_rpt"/>
</dbReference>
<dbReference type="Pfam" id="PF12796">
    <property type="entry name" value="Ank_2"/>
    <property type="match status" value="1"/>
</dbReference>
<feature type="chain" id="PRO_5042100749" description="Ankyrin repeat protein" evidence="5">
    <location>
        <begin position="20"/>
        <end position="1468"/>
    </location>
</feature>
<feature type="region of interest" description="Disordered" evidence="3">
    <location>
        <begin position="710"/>
        <end position="735"/>
    </location>
</feature>
<dbReference type="SUPFAM" id="SSF48403">
    <property type="entry name" value="Ankyrin repeat"/>
    <property type="match status" value="1"/>
</dbReference>
<feature type="transmembrane region" description="Helical" evidence="4">
    <location>
        <begin position="221"/>
        <end position="245"/>
    </location>
</feature>
<feature type="signal peptide" evidence="5">
    <location>
        <begin position="1"/>
        <end position="19"/>
    </location>
</feature>
<feature type="transmembrane region" description="Helical" evidence="4">
    <location>
        <begin position="387"/>
        <end position="408"/>
    </location>
</feature>
<proteinExistence type="predicted"/>
<organism evidence="6 7">
    <name type="scientific">Zalerion maritima</name>
    <dbReference type="NCBI Taxonomy" id="339359"/>
    <lineage>
        <taxon>Eukaryota</taxon>
        <taxon>Fungi</taxon>
        <taxon>Dikarya</taxon>
        <taxon>Ascomycota</taxon>
        <taxon>Pezizomycotina</taxon>
        <taxon>Sordariomycetes</taxon>
        <taxon>Lulworthiomycetidae</taxon>
        <taxon>Lulworthiales</taxon>
        <taxon>Lulworthiaceae</taxon>
        <taxon>Zalerion</taxon>
    </lineage>
</organism>
<evidence type="ECO:0000256" key="3">
    <source>
        <dbReference type="SAM" id="MobiDB-lite"/>
    </source>
</evidence>
<feature type="compositionally biased region" description="Acidic residues" evidence="3">
    <location>
        <begin position="1409"/>
        <end position="1418"/>
    </location>
</feature>
<evidence type="ECO:0000313" key="6">
    <source>
        <dbReference type="EMBL" id="KAJ2900482.1"/>
    </source>
</evidence>
<feature type="region of interest" description="Disordered" evidence="3">
    <location>
        <begin position="1391"/>
        <end position="1425"/>
    </location>
</feature>
<dbReference type="Gene3D" id="1.25.40.20">
    <property type="entry name" value="Ankyrin repeat-containing domain"/>
    <property type="match status" value="1"/>
</dbReference>
<dbReference type="Proteomes" id="UP001201980">
    <property type="component" value="Unassembled WGS sequence"/>
</dbReference>
<feature type="transmembrane region" description="Helical" evidence="4">
    <location>
        <begin position="60"/>
        <end position="82"/>
    </location>
</feature>
<sequence length="1468" mass="162922">MALLRHLLLIAMVLAPVLGDDRSLDDFSNDLATDLGPLLALFGENMAKQYLSESTTFLDYFIFAMAPIGILTAMISTIRICGSSALRAFIGRAQEGHSAVEAELCTSTSRDVCELFNNGSITRVLGSSGNLEIVYTPGRLNEEGGTEGEPAISLLQPYIQKSKKRWEKKGSRPWFRALADCLGGILKRSSDPEDPRPEGIKPGNISSPNLSINVGIKRLPLWAFQAVACIGFFLQAGVVALANIMSLQLQWTNDEKPSTREKIRVAIVQNPSPALFTVGTVFLAVGMFWCAALVGEITEETHFHRRKPEDGHGEQHLFWLQPGGIRVGDQTFQPFAYFDESDPDKRLSTYTVSRKNNYGILPWSTLGSISITMAGYVLQFIGLRGMVAYVSLAQLGAIVVMSFLRGLLRMNRIDEKDNQLRKYIDNDIDGHELDWLAFAMERRHRTENRLRLPNPFPEGSHEDPILKGHPAKVDAFASQLGGREDGGCDIRRLVKLRALLGEVTGNSLRLEPPHCIPWEDERVKVRSKARDLGWALSEVAQALFIPGKPGTPYKLGVMMPGTITTIDVKLWFSNEVGKQPWTVDQAQIEAILGIRLWSLLAYEESFEGKKATAVDAESKDDRNTTPLGQPLGIFKRRLTGKKHPKIEEVSSYVHSDRIQKGHVIPCEVFSHGGMGARSSIQMWLGAQSMPEMVETCLWRNLARERGLWKATSETEWEPQNERPKASDRGALSPPDSFPQRWLFGWNLVRRKSREVDQAGHARGRSRVRGHLSEFDDAGRIQVLFNKSSNSLLEKCSQELFAELLDSMVELSDFPVGRTTRVRPNSNPGDFRFENPIVDRLAASFIKHRIGSYTESILCTIPVLHPRLEYPEMQEILHAAGDHLREGQRNAAERLLQWGCNHYSWGGEVFHDDAREGLAERRANLENYPPALRVLVELGELCRIEMVRGQNNHLRREAGLGGISWMLKNVGSGFILPHVKRELRMTLEVYKNLSIWLGKSGVGQLESAIDQDGVPEPPPLPDDSSTPNILCAIRASEERSKALYLVSHLENRVIRIYPSEATGALIAAARRGWFEVTVALWELGVEINACDENGRCAISHSSEVGALPVTEALLQQGALPDIMDRAHRSPLSWAAANGRSKTVKALVETGEVDVNSEDTQRTGPLAYAVARRDKGIVGVLLEAGARAMPPDGAYQPLYHANMDGQRGIYRMLTSAGADAVILRKRQPRSRNTINDRRFEALQMLAGRTLGEDEKYSTRRSEGREGVAKIGVLLAARAIASERQSSEGGDESPGSEGESYESEDESYGSWNRDSRGRRSREGSPSDNGRSDTGERESFDAMQESVKALRHAPLFETQSFESLGGRNWEEEQSVERAGTPVLYDKSAVYGSNPVFPETSVSWRSNSTTDTPEVSDEEEEGSDLQHDGKLVVTEAAKSTGHEDDSETAFEKRALPAKGAKKVSFSNYVNIIS</sequence>
<evidence type="ECO:0000256" key="1">
    <source>
        <dbReference type="ARBA" id="ARBA00022737"/>
    </source>
</evidence>
<feature type="compositionally biased region" description="Basic and acidic residues" evidence="3">
    <location>
        <begin position="1310"/>
        <end position="1336"/>
    </location>
</feature>
<keyword evidence="5" id="KW-0732">Signal</keyword>
<gene>
    <name evidence="6" type="ORF">MKZ38_002436</name>
</gene>
<dbReference type="InterPro" id="IPR036770">
    <property type="entry name" value="Ankyrin_rpt-contain_sf"/>
</dbReference>
<dbReference type="EMBL" id="JAKWBI020000172">
    <property type="protein sequence ID" value="KAJ2900482.1"/>
    <property type="molecule type" value="Genomic_DNA"/>
</dbReference>
<name>A0AAD5RP09_9PEZI</name>
<feature type="transmembrane region" description="Helical" evidence="4">
    <location>
        <begin position="274"/>
        <end position="297"/>
    </location>
</feature>
<feature type="compositionally biased region" description="Polar residues" evidence="3">
    <location>
        <begin position="1395"/>
        <end position="1408"/>
    </location>
</feature>